<dbReference type="InterPro" id="IPR004089">
    <property type="entry name" value="MCPsignal_dom"/>
</dbReference>
<dbReference type="InterPro" id="IPR000014">
    <property type="entry name" value="PAS"/>
</dbReference>
<dbReference type="PROSITE" id="PS50111">
    <property type="entry name" value="CHEMOTAXIS_TRANSDUC_2"/>
    <property type="match status" value="1"/>
</dbReference>
<dbReference type="SMART" id="SM00283">
    <property type="entry name" value="MA"/>
    <property type="match status" value="1"/>
</dbReference>
<name>A0ABT6R4C3_9BACL</name>
<evidence type="ECO:0000259" key="5">
    <source>
        <dbReference type="PROSITE" id="PS50111"/>
    </source>
</evidence>
<dbReference type="Proteomes" id="UP001243286">
    <property type="component" value="Unassembled WGS sequence"/>
</dbReference>
<dbReference type="InterPro" id="IPR035965">
    <property type="entry name" value="PAS-like_dom_sf"/>
</dbReference>
<evidence type="ECO:0000256" key="2">
    <source>
        <dbReference type="ARBA" id="ARBA00029447"/>
    </source>
</evidence>
<keyword evidence="4" id="KW-0175">Coiled coil</keyword>
<dbReference type="Gene3D" id="1.10.287.950">
    <property type="entry name" value="Methyl-accepting chemotaxis protein"/>
    <property type="match status" value="1"/>
</dbReference>
<dbReference type="Pfam" id="PF00015">
    <property type="entry name" value="MCPsignal"/>
    <property type="match status" value="1"/>
</dbReference>
<comment type="similarity">
    <text evidence="2">Belongs to the methyl-accepting chemotaxis (MCP) protein family.</text>
</comment>
<dbReference type="InterPro" id="IPR013656">
    <property type="entry name" value="PAS_4"/>
</dbReference>
<dbReference type="InterPro" id="IPR004090">
    <property type="entry name" value="Chemotax_Me-accpt_rcpt"/>
</dbReference>
<dbReference type="Gene3D" id="3.30.450.20">
    <property type="entry name" value="PAS domain"/>
    <property type="match status" value="1"/>
</dbReference>
<evidence type="ECO:0000256" key="3">
    <source>
        <dbReference type="PROSITE-ProRule" id="PRU00284"/>
    </source>
</evidence>
<dbReference type="PANTHER" id="PTHR32089:SF112">
    <property type="entry name" value="LYSOZYME-LIKE PROTEIN-RELATED"/>
    <property type="match status" value="1"/>
</dbReference>
<dbReference type="EMBL" id="JASBQV010000021">
    <property type="protein sequence ID" value="MDI3235809.1"/>
    <property type="molecule type" value="Genomic_DNA"/>
</dbReference>
<keyword evidence="7" id="KW-1185">Reference proteome</keyword>
<dbReference type="CDD" id="cd00130">
    <property type="entry name" value="PAS"/>
    <property type="match status" value="1"/>
</dbReference>
<keyword evidence="1 3" id="KW-0807">Transducer</keyword>
<accession>A0ABT6R4C3</accession>
<dbReference type="RefSeq" id="WP_282356811.1">
    <property type="nucleotide sequence ID" value="NZ_JASBQV010000021.1"/>
</dbReference>
<evidence type="ECO:0000256" key="1">
    <source>
        <dbReference type="ARBA" id="ARBA00023224"/>
    </source>
</evidence>
<organism evidence="6 7">
    <name type="scientific">Exiguobacterium antarcticum</name>
    <dbReference type="NCBI Taxonomy" id="132920"/>
    <lineage>
        <taxon>Bacteria</taxon>
        <taxon>Bacillati</taxon>
        <taxon>Bacillota</taxon>
        <taxon>Bacilli</taxon>
        <taxon>Bacillales</taxon>
        <taxon>Bacillales Family XII. Incertae Sedis</taxon>
        <taxon>Exiguobacterium</taxon>
    </lineage>
</organism>
<feature type="domain" description="Methyl-accepting transducer" evidence="5">
    <location>
        <begin position="88"/>
        <end position="303"/>
    </location>
</feature>
<dbReference type="PRINTS" id="PR00260">
    <property type="entry name" value="CHEMTRNSDUCR"/>
</dbReference>
<feature type="coiled-coil region" evidence="4">
    <location>
        <begin position="153"/>
        <end position="183"/>
    </location>
</feature>
<dbReference type="PANTHER" id="PTHR32089">
    <property type="entry name" value="METHYL-ACCEPTING CHEMOTAXIS PROTEIN MCPB"/>
    <property type="match status" value="1"/>
</dbReference>
<protein>
    <submittedName>
        <fullName evidence="6">Methyl-accepting chemotaxis protein</fullName>
    </submittedName>
</protein>
<dbReference type="NCBIfam" id="TIGR00229">
    <property type="entry name" value="sensory_box"/>
    <property type="match status" value="1"/>
</dbReference>
<comment type="caution">
    <text evidence="6">The sequence shown here is derived from an EMBL/GenBank/DDBJ whole genome shotgun (WGS) entry which is preliminary data.</text>
</comment>
<proteinExistence type="inferred from homology"/>
<evidence type="ECO:0000313" key="7">
    <source>
        <dbReference type="Proteomes" id="UP001243286"/>
    </source>
</evidence>
<dbReference type="Pfam" id="PF08448">
    <property type="entry name" value="PAS_4"/>
    <property type="match status" value="1"/>
</dbReference>
<evidence type="ECO:0000313" key="6">
    <source>
        <dbReference type="EMBL" id="MDI3235809.1"/>
    </source>
</evidence>
<feature type="coiled-coil region" evidence="4">
    <location>
        <begin position="247"/>
        <end position="295"/>
    </location>
</feature>
<sequence>MTTPLPTNQTLASTHVLEALNTNVAMIRFDTQRRVVDVNDLFAKTMKYKRDEMIGMHHHLFCTTEFANSDSYQKLWNKLLSGFSSADKIERIDARGDSIWLEATYMPIYEGNQVVGVVKIASDITSRQETIQEYAMSFEGIATDLDDRSMQGKQESRQLKQTIEKMADDAEENLRTLANLQEQSAEITKITGTIKEIAAQTNLLSLNASIEAARAGEHGSGFNVVAMEVRNLSKLVELAVINVRNTTEQMNKELERIQQGISRANADASSSVSVMEETLQRFETVSQTANELNETAKKFTSII</sequence>
<reference evidence="6 7" key="1">
    <citation type="submission" date="2023-04" db="EMBL/GenBank/DDBJ databases">
        <title>Antarctic isolates genomes.</title>
        <authorList>
            <person name="Dimov S.G."/>
        </authorList>
    </citation>
    <scope>NUCLEOTIDE SEQUENCE [LARGE SCALE GENOMIC DNA]</scope>
    <source>
        <strain evidence="6 7">AL19</strain>
    </source>
</reference>
<dbReference type="SUPFAM" id="SSF58104">
    <property type="entry name" value="Methyl-accepting chemotaxis protein (MCP) signaling domain"/>
    <property type="match status" value="1"/>
</dbReference>
<dbReference type="SUPFAM" id="SSF55785">
    <property type="entry name" value="PYP-like sensor domain (PAS domain)"/>
    <property type="match status" value="1"/>
</dbReference>
<gene>
    <name evidence="6" type="ORF">QK289_12390</name>
</gene>
<evidence type="ECO:0000256" key="4">
    <source>
        <dbReference type="SAM" id="Coils"/>
    </source>
</evidence>